<comment type="caution">
    <text evidence="9">The sequence shown here is derived from an EMBL/GenBank/DDBJ whole genome shotgun (WGS) entry which is preliminary data.</text>
</comment>
<accession>A0A1F4Y4J3</accession>
<evidence type="ECO:0000256" key="1">
    <source>
        <dbReference type="ARBA" id="ARBA00022723"/>
    </source>
</evidence>
<sequence>MNPIERLTDLFKEFPGIGPRQARRFVQFLLSQQPGFRGDLSEAIKHLGTETAQCKSCLRWYAKGSEHNGLCSICGSSSRDKSILFLVEKDADIENIEQSGFRGLYFVLGGTIPLASEAPEKHVRLREMLKRVEADAAKLQLTEVIVGLSATTEGDHTRLIIQEKLRPISEGLNPVKGSEPHGASFKISSLGRGLSTGSELEYADPDTIASALSSRQ</sequence>
<keyword evidence="5 7" id="KW-0233">DNA recombination</keyword>
<evidence type="ECO:0000256" key="6">
    <source>
        <dbReference type="ARBA" id="ARBA00023204"/>
    </source>
</evidence>
<dbReference type="Gene3D" id="3.40.1360.10">
    <property type="match status" value="1"/>
</dbReference>
<dbReference type="HAMAP" id="MF_00017">
    <property type="entry name" value="RecR"/>
    <property type="match status" value="1"/>
</dbReference>
<evidence type="ECO:0000259" key="8">
    <source>
        <dbReference type="PROSITE" id="PS50880"/>
    </source>
</evidence>
<feature type="domain" description="Toprim" evidence="8">
    <location>
        <begin position="82"/>
        <end position="180"/>
    </location>
</feature>
<dbReference type="Pfam" id="PF21175">
    <property type="entry name" value="RecR_C"/>
    <property type="match status" value="1"/>
</dbReference>
<dbReference type="STRING" id="1797247.A2419_02525"/>
<evidence type="ECO:0000313" key="9">
    <source>
        <dbReference type="EMBL" id="OGC88880.1"/>
    </source>
</evidence>
<protein>
    <recommendedName>
        <fullName evidence="7">Recombination protein RecR</fullName>
    </recommendedName>
</protein>
<keyword evidence="4 7" id="KW-0862">Zinc</keyword>
<evidence type="ECO:0000256" key="5">
    <source>
        <dbReference type="ARBA" id="ARBA00023172"/>
    </source>
</evidence>
<dbReference type="GO" id="GO:0008270">
    <property type="term" value="F:zinc ion binding"/>
    <property type="evidence" value="ECO:0007669"/>
    <property type="project" value="UniProtKB-KW"/>
</dbReference>
<name>A0A1F4Y4J3_9BACT</name>
<keyword evidence="3 7" id="KW-0863">Zinc-finger</keyword>
<dbReference type="PANTHER" id="PTHR30446">
    <property type="entry name" value="RECOMBINATION PROTEIN RECR"/>
    <property type="match status" value="1"/>
</dbReference>
<keyword evidence="6 7" id="KW-0234">DNA repair</keyword>
<dbReference type="SUPFAM" id="SSF111304">
    <property type="entry name" value="Recombination protein RecR"/>
    <property type="match status" value="1"/>
</dbReference>
<dbReference type="Proteomes" id="UP000176568">
    <property type="component" value="Unassembled WGS sequence"/>
</dbReference>
<dbReference type="InterPro" id="IPR006171">
    <property type="entry name" value="TOPRIM_dom"/>
</dbReference>
<keyword evidence="1 7" id="KW-0479">Metal-binding</keyword>
<evidence type="ECO:0000256" key="2">
    <source>
        <dbReference type="ARBA" id="ARBA00022763"/>
    </source>
</evidence>
<comment type="caution">
    <text evidence="7">Lacks conserved residue(s) required for the propagation of feature annotation.</text>
</comment>
<dbReference type="EMBL" id="MEXB01000002">
    <property type="protein sequence ID" value="OGC88880.1"/>
    <property type="molecule type" value="Genomic_DNA"/>
</dbReference>
<evidence type="ECO:0000313" key="10">
    <source>
        <dbReference type="Proteomes" id="UP000176568"/>
    </source>
</evidence>
<evidence type="ECO:0000256" key="3">
    <source>
        <dbReference type="ARBA" id="ARBA00022771"/>
    </source>
</evidence>
<evidence type="ECO:0000256" key="7">
    <source>
        <dbReference type="HAMAP-Rule" id="MF_00017"/>
    </source>
</evidence>
<dbReference type="GO" id="GO:0003677">
    <property type="term" value="F:DNA binding"/>
    <property type="evidence" value="ECO:0007669"/>
    <property type="project" value="UniProtKB-UniRule"/>
</dbReference>
<dbReference type="SMART" id="SM00493">
    <property type="entry name" value="TOPRIM"/>
    <property type="match status" value="1"/>
</dbReference>
<dbReference type="InterPro" id="IPR023627">
    <property type="entry name" value="Rcmb_RecR"/>
</dbReference>
<dbReference type="InterPro" id="IPR000093">
    <property type="entry name" value="DNA_Rcmb_RecR"/>
</dbReference>
<dbReference type="Gene3D" id="1.10.8.420">
    <property type="entry name" value="RecR Domain 1"/>
    <property type="match status" value="1"/>
</dbReference>
<organism evidence="9 10">
    <name type="scientific">Candidatus Adlerbacteria bacterium RIFOXYC1_FULL_48_26</name>
    <dbReference type="NCBI Taxonomy" id="1797247"/>
    <lineage>
        <taxon>Bacteria</taxon>
        <taxon>Candidatus Adleribacteriota</taxon>
    </lineage>
</organism>
<dbReference type="GO" id="GO:0006281">
    <property type="term" value="P:DNA repair"/>
    <property type="evidence" value="ECO:0007669"/>
    <property type="project" value="UniProtKB-UniRule"/>
</dbReference>
<comment type="similarity">
    <text evidence="7">Belongs to the RecR family.</text>
</comment>
<evidence type="ECO:0000256" key="4">
    <source>
        <dbReference type="ARBA" id="ARBA00022833"/>
    </source>
</evidence>
<dbReference type="GO" id="GO:0006310">
    <property type="term" value="P:DNA recombination"/>
    <property type="evidence" value="ECO:0007669"/>
    <property type="project" value="UniProtKB-UniRule"/>
</dbReference>
<dbReference type="PROSITE" id="PS50880">
    <property type="entry name" value="TOPRIM"/>
    <property type="match status" value="1"/>
</dbReference>
<proteinExistence type="inferred from homology"/>
<comment type="function">
    <text evidence="7">May play a role in DNA repair. It seems to be involved in an RecBC-independent recombinational process of DNA repair. It may act with RecF and RecO.</text>
</comment>
<dbReference type="AlphaFoldDB" id="A0A1F4Y4J3"/>
<dbReference type="PANTHER" id="PTHR30446:SF0">
    <property type="entry name" value="RECOMBINATION PROTEIN RECR"/>
    <property type="match status" value="1"/>
</dbReference>
<reference evidence="9 10" key="1">
    <citation type="journal article" date="2016" name="Nat. Commun.">
        <title>Thousands of microbial genomes shed light on interconnected biogeochemical processes in an aquifer system.</title>
        <authorList>
            <person name="Anantharaman K."/>
            <person name="Brown C.T."/>
            <person name="Hug L.A."/>
            <person name="Sharon I."/>
            <person name="Castelle C.J."/>
            <person name="Probst A.J."/>
            <person name="Thomas B.C."/>
            <person name="Singh A."/>
            <person name="Wilkins M.J."/>
            <person name="Karaoz U."/>
            <person name="Brodie E.L."/>
            <person name="Williams K.H."/>
            <person name="Hubbard S.S."/>
            <person name="Banfield J.F."/>
        </authorList>
    </citation>
    <scope>NUCLEOTIDE SEQUENCE [LARGE SCALE GENOMIC DNA]</scope>
</reference>
<gene>
    <name evidence="7" type="primary">recR</name>
    <name evidence="9" type="ORF">A2419_02525</name>
</gene>
<keyword evidence="2 7" id="KW-0227">DNA damage</keyword>
<dbReference type="Pfam" id="PF13662">
    <property type="entry name" value="Toprim_4"/>
    <property type="match status" value="1"/>
</dbReference>